<dbReference type="SUPFAM" id="SSF81324">
    <property type="entry name" value="Voltage-gated potassium channels"/>
    <property type="match status" value="1"/>
</dbReference>
<feature type="transmembrane region" description="Helical" evidence="1">
    <location>
        <begin position="64"/>
        <end position="82"/>
    </location>
</feature>
<evidence type="ECO:0000313" key="4">
    <source>
        <dbReference type="Proteomes" id="UP000188235"/>
    </source>
</evidence>
<dbReference type="InterPro" id="IPR013099">
    <property type="entry name" value="K_chnl_dom"/>
</dbReference>
<keyword evidence="1" id="KW-1133">Transmembrane helix</keyword>
<feature type="transmembrane region" description="Helical" evidence="1">
    <location>
        <begin position="197"/>
        <end position="219"/>
    </location>
</feature>
<dbReference type="AlphaFoldDB" id="A0A1Q2D2D8"/>
<gene>
    <name evidence="3" type="ORF">BW733_09170</name>
</gene>
<feature type="transmembrane region" description="Helical" evidence="1">
    <location>
        <begin position="38"/>
        <end position="57"/>
    </location>
</feature>
<dbReference type="Pfam" id="PF07885">
    <property type="entry name" value="Ion_trans_2"/>
    <property type="match status" value="1"/>
</dbReference>
<feature type="transmembrane region" description="Helical" evidence="1">
    <location>
        <begin position="94"/>
        <end position="114"/>
    </location>
</feature>
<keyword evidence="1" id="KW-0472">Membrane</keyword>
<dbReference type="Proteomes" id="UP000188235">
    <property type="component" value="Chromosome"/>
</dbReference>
<dbReference type="EMBL" id="CP019607">
    <property type="protein sequence ID" value="AQP52548.1"/>
    <property type="molecule type" value="Genomic_DNA"/>
</dbReference>
<reference evidence="3 4" key="1">
    <citation type="journal article" date="2008" name="Int. J. Syst. Evol. Microbiol.">
        <title>Tessaracoccus flavescens sp. nov., isolated from marine sediment.</title>
        <authorList>
            <person name="Lee D.W."/>
            <person name="Lee S.D."/>
        </authorList>
    </citation>
    <scope>NUCLEOTIDE SEQUENCE [LARGE SCALE GENOMIC DNA]</scope>
    <source>
        <strain evidence="3 4">SST-39T</strain>
    </source>
</reference>
<feature type="domain" description="Potassium channel" evidence="2">
    <location>
        <begin position="138"/>
        <end position="217"/>
    </location>
</feature>
<feature type="transmembrane region" description="Helical" evidence="1">
    <location>
        <begin position="12"/>
        <end position="32"/>
    </location>
</feature>
<evidence type="ECO:0000313" key="3">
    <source>
        <dbReference type="EMBL" id="AQP52548.1"/>
    </source>
</evidence>
<feature type="transmembrane region" description="Helical" evidence="1">
    <location>
        <begin position="126"/>
        <end position="147"/>
    </location>
</feature>
<keyword evidence="4" id="KW-1185">Reference proteome</keyword>
<name>A0A1Q2D2D8_9ACTN</name>
<dbReference type="Gene3D" id="1.10.287.70">
    <property type="match status" value="1"/>
</dbReference>
<dbReference type="KEGG" id="tfa:BW733_09170"/>
<evidence type="ECO:0000256" key="1">
    <source>
        <dbReference type="SAM" id="Phobius"/>
    </source>
</evidence>
<accession>A0A1Q2D2D8</accession>
<dbReference type="STRING" id="399497.BW733_09170"/>
<protein>
    <recommendedName>
        <fullName evidence="2">Potassium channel domain-containing protein</fullName>
    </recommendedName>
</protein>
<proteinExistence type="predicted"/>
<organism evidence="3 4">
    <name type="scientific">Tessaracoccus flavescens</name>
    <dbReference type="NCBI Taxonomy" id="399497"/>
    <lineage>
        <taxon>Bacteria</taxon>
        <taxon>Bacillati</taxon>
        <taxon>Actinomycetota</taxon>
        <taxon>Actinomycetes</taxon>
        <taxon>Propionibacteriales</taxon>
        <taxon>Propionibacteriaceae</taxon>
        <taxon>Tessaracoccus</taxon>
    </lineage>
</organism>
<evidence type="ECO:0000259" key="2">
    <source>
        <dbReference type="Pfam" id="PF07885"/>
    </source>
</evidence>
<sequence length="228" mass="25384">MVRHPFWRAVRRNPNATLLAVQLLSILIYPFLDSDRSTLGRSLFSLLGLVVLVMAIRAVNATPMFTWVGILLLVPSVVLTVMDGVTGWTQPVHMISDIFHLLFYAYTTISLIAYMFRDDKVTTDDLFAVGACFTVAVWTFAYAYSILNYAAPGSFVAATPGENRSWIELLFLSTTTMTSTGLSDVVPVRPVARSVVMIQQIAGMLYVAMVVARLVAMGIRRHEHFERS</sequence>
<keyword evidence="1" id="KW-0812">Transmembrane</keyword>